<dbReference type="GO" id="GO:0042597">
    <property type="term" value="C:periplasmic space"/>
    <property type="evidence" value="ECO:0007669"/>
    <property type="project" value="InterPro"/>
</dbReference>
<accession>A0A5A7MZP4</accession>
<evidence type="ECO:0000313" key="4">
    <source>
        <dbReference type="Proteomes" id="UP000322084"/>
    </source>
</evidence>
<dbReference type="SUPFAM" id="SSF48435">
    <property type="entry name" value="Bacterial muramidases"/>
    <property type="match status" value="1"/>
</dbReference>
<dbReference type="Gene3D" id="1.25.20.10">
    <property type="entry name" value="Bacterial muramidases"/>
    <property type="match status" value="1"/>
</dbReference>
<dbReference type="Proteomes" id="UP000322084">
    <property type="component" value="Unassembled WGS sequence"/>
</dbReference>
<protein>
    <submittedName>
        <fullName evidence="2">Uncharacterized protein</fullName>
    </submittedName>
</protein>
<evidence type="ECO:0000313" key="2">
    <source>
        <dbReference type="EMBL" id="GEQ98273.1"/>
    </source>
</evidence>
<proteinExistence type="predicted"/>
<dbReference type="EMBL" id="BKCL01000005">
    <property type="protein sequence ID" value="GEQ98273.1"/>
    <property type="molecule type" value="Genomic_DNA"/>
</dbReference>
<name>A0A5A7MSR0_9PROT</name>
<dbReference type="InterPro" id="IPR008939">
    <property type="entry name" value="Lytic_TGlycosylase_superhlx_U"/>
</dbReference>
<evidence type="ECO:0000256" key="1">
    <source>
        <dbReference type="ARBA" id="ARBA00022729"/>
    </source>
</evidence>
<comment type="caution">
    <text evidence="2">The sequence shown here is derived from an EMBL/GenBank/DDBJ whole genome shotgun (WGS) entry which is preliminary data.</text>
</comment>
<keyword evidence="1" id="KW-0732">Signal</keyword>
<accession>A0A5A7MSR0</accession>
<dbReference type="RefSeq" id="WP_150000601.1">
    <property type="nucleotide sequence ID" value="NZ_BKCL01000005.1"/>
</dbReference>
<evidence type="ECO:0000313" key="5">
    <source>
        <dbReference type="Proteomes" id="UP000325187"/>
    </source>
</evidence>
<dbReference type="EMBL" id="BKCM01000005">
    <property type="protein sequence ID" value="GER00570.1"/>
    <property type="molecule type" value="Genomic_DNA"/>
</dbReference>
<dbReference type="AlphaFoldDB" id="A0A5A7MSR0"/>
<gene>
    <name evidence="2" type="ORF">JCM17844_19100</name>
    <name evidence="3" type="ORF">JCM17845_11930</name>
</gene>
<keyword evidence="5" id="KW-1185">Reference proteome</keyword>
<sequence>MAFAYNVDRAVAAVPDHLKSNAGLVYDRAYWRRIKGKNEGAEQLLLETEVDGRNIGRSDRWWRERHFQARRAMKEGRYDAAYRLAAEHGLLDGYDRQADGQQETDLSDELPRRTRAQIAEAECWQDGLPCASKTVRHRLWNISRP</sequence>
<organism evidence="2 4">
    <name type="scientific">Iodidimonas gelatinilytica</name>
    <dbReference type="NCBI Taxonomy" id="1236966"/>
    <lineage>
        <taxon>Bacteria</taxon>
        <taxon>Pseudomonadati</taxon>
        <taxon>Pseudomonadota</taxon>
        <taxon>Alphaproteobacteria</taxon>
        <taxon>Iodidimonadales</taxon>
        <taxon>Iodidimonadaceae</taxon>
        <taxon>Iodidimonas</taxon>
    </lineage>
</organism>
<dbReference type="Proteomes" id="UP000325187">
    <property type="component" value="Unassembled WGS sequence"/>
</dbReference>
<evidence type="ECO:0000313" key="3">
    <source>
        <dbReference type="EMBL" id="GER00570.1"/>
    </source>
</evidence>
<dbReference type="GO" id="GO:0004553">
    <property type="term" value="F:hydrolase activity, hydrolyzing O-glycosyl compounds"/>
    <property type="evidence" value="ECO:0007669"/>
    <property type="project" value="InterPro"/>
</dbReference>
<reference evidence="4 5" key="1">
    <citation type="submission" date="2019-09" db="EMBL/GenBank/DDBJ databases">
        <title>NBRP : Genome information of microbial organism related human and environment.</title>
        <authorList>
            <person name="Hattori M."/>
            <person name="Oshima K."/>
            <person name="Inaba H."/>
            <person name="Suda W."/>
            <person name="Sakamoto M."/>
            <person name="Iino T."/>
            <person name="Kitahara M."/>
            <person name="Oshida Y."/>
            <person name="Iida T."/>
            <person name="Kudo T."/>
            <person name="Itoh T."/>
            <person name="Ohkuma M."/>
        </authorList>
    </citation>
    <scope>NUCLEOTIDE SEQUENCE [LARGE SCALE GENOMIC DNA]</scope>
    <source>
        <strain evidence="2 4">Hi-2</strain>
        <strain evidence="3 5">Mie-1</strain>
    </source>
</reference>